<dbReference type="InterPro" id="IPR049082">
    <property type="entry name" value="T7SS_signal"/>
</dbReference>
<feature type="domain" description="Putative T7SS secretion signal" evidence="3">
    <location>
        <begin position="5"/>
        <end position="242"/>
    </location>
</feature>
<dbReference type="Gene3D" id="2.180.10.10">
    <property type="entry name" value="RHS repeat-associated core"/>
    <property type="match status" value="3"/>
</dbReference>
<keyword evidence="5" id="KW-1185">Reference proteome</keyword>
<feature type="region of interest" description="Disordered" evidence="1">
    <location>
        <begin position="1935"/>
        <end position="1962"/>
    </location>
</feature>
<evidence type="ECO:0008006" key="6">
    <source>
        <dbReference type="Google" id="ProtNLM"/>
    </source>
</evidence>
<dbReference type="InterPro" id="IPR006530">
    <property type="entry name" value="YD"/>
</dbReference>
<dbReference type="NCBIfam" id="TIGR03696">
    <property type="entry name" value="Rhs_assc_core"/>
    <property type="match status" value="1"/>
</dbReference>
<sequence length="2218" mass="235817">MGMFDFLEDGKEWLGGVVDGATDLLGDGLRSVGLDKIATGAEDFGDSVANSLGAMPDEKELEESKNPKELVLGDPGGIRDLAEKFTGFAGNFTSAGEGIRGISAGDWTGDGAAGFRDATANQVPKWFAAADAASKAAAALSSWAGVVEFAQQKAAEAVRVWEEGERKRDEWVKAADKYNEELDDYQNDRRDTPPVHPGPDPWPGYKAEAERILKVGRDHRNSAAPGTKAELSSAANMAPPMPSAYEQATMTAKDVGTAGFTAFNHFEAGMIGSVTEVVKALNMLNPTNIYNVTNPHQYARNTAGMAAGLVHQVANPDEFVRGFIGSGWSDDPSQALGNFTGNVLMTVAPGPKGTSALTAGLKSTRHLPSPSSSTPRVGSVSHAPGASPIAPHSSPSTPTVTPANHGATPSSELLGSHGPELPVTHDGPPVSRVDTPTPHAPVDAPSTTPSSVPDRGTPAGGAVDSTPIPGPDAPTARPDTPASSPDQPVGGGTFDNSAPSGTHGDGPSPTSTPESTTAFHGDAPDPSSSDVGNSTAGSRTPGDDYPPGPDRGETTTPTGAGAVDHNPDQAGTPANHTPGHSDTPARVPFDRNDAPGDLRSEPSSVKTDGDPAARNSARPDETAPTDRDASGTTHHEPTPPKTDSHGSGQHPARNDEPTGAHPPKAADERGGPTTYPTHADADTPIPGARPTPVAPHGDGPPSGAHQGADTPTRSPSENSPATPVAPVSGHHAASTPHSTTDGGQPKPSNTPGGAATPTKTDTPAAPPRIPEHTPDRTPPARSTPDSTGHARESDRARPAQSHSHHVPEPAVRHMPDRDPGTPTPRVTPDDRSIPPAVLADRPVSPDRPATPNHRPTTPDSDATPRDHDGPNGPKSEPEIDHDTREPHDPAVPWRTNEDAPDVAGTSAGNEAPSQCRADGEPVNVATGEYFLPLTDVELPGVLPLRLTHRHRSRYRWGRWMGQTTPSTLDARAIVGEELVTIVDGDGTLTNFPKPDGDSVSRSVNPTDWELRTTPTGGYQVTHIRDRVSWFFIPIPELDGVDVRAGDIAVSAMTDRHHNRIEFIFDQRGRPKTVEHSAGYRVEVQCDGARILGYRLTAGLGGVAVDQQLCTFDYHQGNLAVSTNAVGATTYFAHDDAARMTWWRDSLGMEYWNRYDDLGRVTIQSGMNGVWSGRFSYQLRPDGNGSYTTYRDAVGATTVYGIDTDGRVRQEADAAGRIRATDYNANRQPLSITSPGGARTLLRYNASGDVDSITAPDGKVTDIAYAEPACPVRIVEPGGITTRISYDENGSPVSAVDNAGAVTRYTYDEHGALTSRTDPDGVVVRYRNNGAGLPVTIADTLGNTTRITYDGFGRPTEVVDAEGARTAVTYDAMGNRTSVTAPDGGQSRWEYDGEGNCVAHTDPVGTVTRWEYGHYDLPVARIDADGSRTEFSYDATRRLIAVTNPDDLVWTYIYNADGSLASETDFNNATTTYTYDDEGRLASRTNAAGQTLSFTYDAAGRLISDRTADPVNPDLDGETTAYSFDTAGRLESAAGVFGRWHTSYTAAGLPRLTGVDDGRTGWIIESVWTGAGRLASLTSPTGVATRYGYDPRGVLDFLSSAGRACDITSSPTGREQRRRFEGSAIDSTWDTVGRLTGRSVMAVADRPSALNLGIGGANAGAKRPDRTVAAAEYSYRTDGILTSSTTTLLNGRTDYRVDVLGRVVAATGPAGTEQFSYDSTGNITEYASTGEDGLGPEVRGSNQSSLPDARGARDQLLPEVGGARDPMLPEVGGARDPLLPEVGSARDPLLPEVRAQRASKGRRRYYGTLLVDDGRTSYRYDAAGRVVSMSRRRLSRKPDVWHYVWDAHDHLRSVITPDGTVWSYTYDHVGRRLSKTNQSTGETARFHWHGEHLVEQTEMVSDDADLRLQATTWTYSPSAYAPLAQTVTSEPIGLTESAVDSPHANDQDHESSLNLGSATPAAPSVRHWTQSEIDREFFAIVTDQIAAPAALVDPTSGEVAGRSVRTLYGETAWTGASTPWSYPGQYFDPETGLHYNRHRYYHPASGRYLSSDPLGLAPAPNPHAYPANPAVSCDPVGLMPCTGDEIVDTYGPHKPGPLPDQTRDSFRGAIYTEKVTTEPMTLYRVGTAGDGPFGKFWTRVEPLGPIQARIDSALNPLWGNKATAVTRIEVPAGVRYFEGFVAPQDVYAGGVLLGGGNQIVFRPEMRIPNDWLRVSAKPF</sequence>
<feature type="compositionally biased region" description="Basic and acidic residues" evidence="1">
    <location>
        <begin position="788"/>
        <end position="797"/>
    </location>
</feature>
<protein>
    <recommendedName>
        <fullName evidence="6">Type IV secretion protein Rhs</fullName>
    </recommendedName>
</protein>
<dbReference type="SUPFAM" id="SSF69304">
    <property type="entry name" value="Tricorn protease N-terminal domain"/>
    <property type="match status" value="1"/>
</dbReference>
<feature type="compositionally biased region" description="Basic and acidic residues" evidence="1">
    <location>
        <begin position="805"/>
        <end position="819"/>
    </location>
</feature>
<feature type="compositionally biased region" description="Polar residues" evidence="1">
    <location>
        <begin position="526"/>
        <end position="538"/>
    </location>
</feature>
<dbReference type="InterPro" id="IPR031325">
    <property type="entry name" value="RHS_repeat"/>
</dbReference>
<dbReference type="InterPro" id="IPR045351">
    <property type="entry name" value="DUF6531"/>
</dbReference>
<name>K6VQN9_9ACTN</name>
<feature type="compositionally biased region" description="Basic and acidic residues" evidence="1">
    <location>
        <begin position="862"/>
        <end position="888"/>
    </location>
</feature>
<feature type="region of interest" description="Disordered" evidence="1">
    <location>
        <begin position="185"/>
        <end position="205"/>
    </location>
</feature>
<dbReference type="InterPro" id="IPR022385">
    <property type="entry name" value="Rhs_assc_core"/>
</dbReference>
<proteinExistence type="predicted"/>
<feature type="compositionally biased region" description="Low complexity" evidence="1">
    <location>
        <begin position="393"/>
        <end position="402"/>
    </location>
</feature>
<feature type="compositionally biased region" description="Basic and acidic residues" evidence="1">
    <location>
        <begin position="588"/>
        <end position="600"/>
    </location>
</feature>
<feature type="compositionally biased region" description="Basic and acidic residues" evidence="1">
    <location>
        <begin position="607"/>
        <end position="644"/>
    </location>
</feature>
<dbReference type="Proteomes" id="UP000035058">
    <property type="component" value="Unassembled WGS sequence"/>
</dbReference>
<feature type="compositionally biased region" description="Polar residues" evidence="1">
    <location>
        <begin position="709"/>
        <end position="721"/>
    </location>
</feature>
<dbReference type="Pfam" id="PF05593">
    <property type="entry name" value="RHS_repeat"/>
    <property type="match status" value="5"/>
</dbReference>
<feature type="compositionally biased region" description="Polar residues" evidence="1">
    <location>
        <begin position="735"/>
        <end position="749"/>
    </location>
</feature>
<dbReference type="Pfam" id="PF21725">
    <property type="entry name" value="T7SS_signal"/>
    <property type="match status" value="1"/>
</dbReference>
<evidence type="ECO:0000313" key="4">
    <source>
        <dbReference type="EMBL" id="GAB98523.1"/>
    </source>
</evidence>
<feature type="region of interest" description="Disordered" evidence="1">
    <location>
        <begin position="355"/>
        <end position="920"/>
    </location>
</feature>
<feature type="domain" description="DUF6531" evidence="2">
    <location>
        <begin position="919"/>
        <end position="991"/>
    </location>
</feature>
<reference evidence="4 5" key="1">
    <citation type="submission" date="2012-08" db="EMBL/GenBank/DDBJ databases">
        <title>Whole genome shotgun sequence of Gordonia namibiensis NBRC 108229.</title>
        <authorList>
            <person name="Isaki-Nakamura S."/>
            <person name="Hosoyama A."/>
            <person name="Tsuchikane K."/>
            <person name="Katsumata H."/>
            <person name="Baba S."/>
            <person name="Yamazaki S."/>
            <person name="Fujita N."/>
        </authorList>
    </citation>
    <scope>NUCLEOTIDE SEQUENCE [LARGE SCALE GENOMIC DNA]</scope>
    <source>
        <strain evidence="4 5">NBRC 108229</strain>
    </source>
</reference>
<dbReference type="PANTHER" id="PTHR32305">
    <property type="match status" value="1"/>
</dbReference>
<dbReference type="PANTHER" id="PTHR32305:SF15">
    <property type="entry name" value="PROTEIN RHSA-RELATED"/>
    <property type="match status" value="1"/>
</dbReference>
<dbReference type="Pfam" id="PF20148">
    <property type="entry name" value="DUF6531"/>
    <property type="match status" value="1"/>
</dbReference>
<accession>K6VQN9</accession>
<feature type="compositionally biased region" description="Low complexity" evidence="1">
    <location>
        <begin position="507"/>
        <end position="517"/>
    </location>
</feature>
<feature type="region of interest" description="Disordered" evidence="1">
    <location>
        <begin position="1726"/>
        <end position="1784"/>
    </location>
</feature>
<comment type="caution">
    <text evidence="4">The sequence shown here is derived from an EMBL/GenBank/DDBJ whole genome shotgun (WGS) entry which is preliminary data.</text>
</comment>
<feature type="compositionally biased region" description="Low complexity" evidence="1">
    <location>
        <begin position="750"/>
        <end position="763"/>
    </location>
</feature>
<evidence type="ECO:0000313" key="5">
    <source>
        <dbReference type="Proteomes" id="UP000035058"/>
    </source>
</evidence>
<dbReference type="InterPro" id="IPR050708">
    <property type="entry name" value="T6SS_VgrG/RHS"/>
</dbReference>
<gene>
    <name evidence="4" type="ORF">GONAM_02_00450</name>
</gene>
<organism evidence="4 5">
    <name type="scientific">Gordonia namibiensis NBRC 108229</name>
    <dbReference type="NCBI Taxonomy" id="1208314"/>
    <lineage>
        <taxon>Bacteria</taxon>
        <taxon>Bacillati</taxon>
        <taxon>Actinomycetota</taxon>
        <taxon>Actinomycetes</taxon>
        <taxon>Mycobacteriales</taxon>
        <taxon>Gordoniaceae</taxon>
        <taxon>Gordonia</taxon>
    </lineage>
</organism>
<evidence type="ECO:0000259" key="2">
    <source>
        <dbReference type="Pfam" id="PF20148"/>
    </source>
</evidence>
<dbReference type="NCBIfam" id="TIGR01643">
    <property type="entry name" value="YD_repeat_2x"/>
    <property type="match status" value="13"/>
</dbReference>
<dbReference type="EMBL" id="BAHE01000002">
    <property type="protein sequence ID" value="GAB98523.1"/>
    <property type="molecule type" value="Genomic_DNA"/>
</dbReference>
<feature type="compositionally biased region" description="Basic and acidic residues" evidence="1">
    <location>
        <begin position="652"/>
        <end position="670"/>
    </location>
</feature>
<evidence type="ECO:0000259" key="3">
    <source>
        <dbReference type="Pfam" id="PF21725"/>
    </source>
</evidence>
<feature type="compositionally biased region" description="Low complexity" evidence="1">
    <location>
        <begin position="473"/>
        <end position="485"/>
    </location>
</feature>
<evidence type="ECO:0000256" key="1">
    <source>
        <dbReference type="SAM" id="MobiDB-lite"/>
    </source>
</evidence>